<keyword evidence="4 6" id="KW-0067">ATP-binding</keyword>
<keyword evidence="2" id="KW-0813">Transport</keyword>
<accession>A0A7V7UGC6</accession>
<protein>
    <submittedName>
        <fullName evidence="6">ATP-binding cassette domain-containing protein</fullName>
    </submittedName>
</protein>
<dbReference type="SMART" id="SM00382">
    <property type="entry name" value="AAA"/>
    <property type="match status" value="1"/>
</dbReference>
<dbReference type="Proteomes" id="UP000461768">
    <property type="component" value="Unassembled WGS sequence"/>
</dbReference>
<dbReference type="GO" id="GO:0005524">
    <property type="term" value="F:ATP binding"/>
    <property type="evidence" value="ECO:0007669"/>
    <property type="project" value="UniProtKB-KW"/>
</dbReference>
<dbReference type="PROSITE" id="PS00211">
    <property type="entry name" value="ABC_TRANSPORTER_1"/>
    <property type="match status" value="1"/>
</dbReference>
<keyword evidence="7" id="KW-1185">Reference proteome</keyword>
<dbReference type="InterPro" id="IPR003439">
    <property type="entry name" value="ABC_transporter-like_ATP-bd"/>
</dbReference>
<evidence type="ECO:0000256" key="2">
    <source>
        <dbReference type="ARBA" id="ARBA00022448"/>
    </source>
</evidence>
<dbReference type="AlphaFoldDB" id="A0A7V7UGC6"/>
<feature type="domain" description="ABC transporter" evidence="5">
    <location>
        <begin position="8"/>
        <end position="236"/>
    </location>
</feature>
<sequence>MKNSDYIIETQHLTKAFNKNIVVNDVSINVKRGQIYGLLGRNGAGKTTIMRMLLNLALPTKGQIKLFGEEISKNQQNIYHRIGSLIESPGFYNNLTGRQNLQILSKLRGNHKESSVDDALEIVGLKEEHTKIFSNYSLGMKQRLGIAAAIMHEPELLILDEPTNGLDPVGIALVREYLEQLCKETGTTILISSHILSEIEQIADVIGILHEGQMVEEVSMDLLHEKNREYIEFVVSDAKKASFLLEEEFHMTDYRIVGNHSIQLFQNFEARARINHLFVQNDIEVSTIQLSEKKLEDYFKELIGGDVIG</sequence>
<dbReference type="Pfam" id="PF00005">
    <property type="entry name" value="ABC_tran"/>
    <property type="match status" value="1"/>
</dbReference>
<comment type="similarity">
    <text evidence="1">Belongs to the ABC transporter superfamily.</text>
</comment>
<dbReference type="InterPro" id="IPR003593">
    <property type="entry name" value="AAA+_ATPase"/>
</dbReference>
<reference evidence="6 7" key="1">
    <citation type="submission" date="2019-09" db="EMBL/GenBank/DDBJ databases">
        <authorList>
            <person name="Valk L.C."/>
        </authorList>
    </citation>
    <scope>NUCLEOTIDE SEQUENCE [LARGE SCALE GENOMIC DNA]</scope>
    <source>
        <strain evidence="6">GalUA</strain>
    </source>
</reference>
<proteinExistence type="inferred from homology"/>
<evidence type="ECO:0000313" key="6">
    <source>
        <dbReference type="EMBL" id="KAB1438356.1"/>
    </source>
</evidence>
<evidence type="ECO:0000313" key="7">
    <source>
        <dbReference type="Proteomes" id="UP000461768"/>
    </source>
</evidence>
<organism evidence="6 7">
    <name type="scientific">Candidatus Galacturonatibacter soehngenii</name>
    <dbReference type="NCBI Taxonomy" id="2307010"/>
    <lineage>
        <taxon>Bacteria</taxon>
        <taxon>Bacillati</taxon>
        <taxon>Bacillota</taxon>
        <taxon>Clostridia</taxon>
        <taxon>Lachnospirales</taxon>
        <taxon>Lachnospiraceae</taxon>
        <taxon>Candidatus Galacturonatibacter</taxon>
    </lineage>
</organism>
<dbReference type="PANTHER" id="PTHR43335">
    <property type="entry name" value="ABC TRANSPORTER, ATP-BINDING PROTEIN"/>
    <property type="match status" value="1"/>
</dbReference>
<gene>
    <name evidence="6" type="ORF">F7O84_12475</name>
</gene>
<evidence type="ECO:0000256" key="3">
    <source>
        <dbReference type="ARBA" id="ARBA00022741"/>
    </source>
</evidence>
<keyword evidence="3" id="KW-0547">Nucleotide-binding</keyword>
<dbReference type="RefSeq" id="WP_151145666.1">
    <property type="nucleotide sequence ID" value="NZ_WAGX01000005.1"/>
</dbReference>
<dbReference type="EMBL" id="WAGX01000005">
    <property type="protein sequence ID" value="KAB1438356.1"/>
    <property type="molecule type" value="Genomic_DNA"/>
</dbReference>
<comment type="caution">
    <text evidence="6">The sequence shown here is derived from an EMBL/GenBank/DDBJ whole genome shotgun (WGS) entry which is preliminary data.</text>
</comment>
<dbReference type="OrthoDB" id="9809205at2"/>
<dbReference type="PROSITE" id="PS50893">
    <property type="entry name" value="ABC_TRANSPORTER_2"/>
    <property type="match status" value="1"/>
</dbReference>
<evidence type="ECO:0000259" key="5">
    <source>
        <dbReference type="PROSITE" id="PS50893"/>
    </source>
</evidence>
<dbReference type="GO" id="GO:0016887">
    <property type="term" value="F:ATP hydrolysis activity"/>
    <property type="evidence" value="ECO:0007669"/>
    <property type="project" value="InterPro"/>
</dbReference>
<dbReference type="InterPro" id="IPR027417">
    <property type="entry name" value="P-loop_NTPase"/>
</dbReference>
<name>A0A7V7UGC6_9FIRM</name>
<dbReference type="SUPFAM" id="SSF52540">
    <property type="entry name" value="P-loop containing nucleoside triphosphate hydrolases"/>
    <property type="match status" value="1"/>
</dbReference>
<dbReference type="Gene3D" id="3.40.50.300">
    <property type="entry name" value="P-loop containing nucleotide triphosphate hydrolases"/>
    <property type="match status" value="1"/>
</dbReference>
<evidence type="ECO:0000256" key="1">
    <source>
        <dbReference type="ARBA" id="ARBA00005417"/>
    </source>
</evidence>
<dbReference type="InterPro" id="IPR017871">
    <property type="entry name" value="ABC_transporter-like_CS"/>
</dbReference>
<evidence type="ECO:0000256" key="4">
    <source>
        <dbReference type="ARBA" id="ARBA00022840"/>
    </source>
</evidence>
<reference evidence="6 7" key="2">
    <citation type="submission" date="2020-02" db="EMBL/GenBank/DDBJ databases">
        <title>Candidatus Galacturonibacter soehngenii shows hetero-acetogenic catabolism of galacturonic acid but lacks a canonical carbon monoxide dehydrogenase/acetyl-CoA synthase complex.</title>
        <authorList>
            <person name="Diender M."/>
            <person name="Stouten G.R."/>
            <person name="Petersen J.F."/>
            <person name="Nielsen P.H."/>
            <person name="Dueholm M.S."/>
            <person name="Pronk J.T."/>
            <person name="Van Loosdrecht M.C.M."/>
        </authorList>
    </citation>
    <scope>NUCLEOTIDE SEQUENCE [LARGE SCALE GENOMIC DNA]</scope>
    <source>
        <strain evidence="6">GalUA</strain>
    </source>
</reference>
<dbReference type="PANTHER" id="PTHR43335:SF8">
    <property type="entry name" value="ABC TRANSPORTER, ATP-BINDING PROTEIN"/>
    <property type="match status" value="1"/>
</dbReference>